<evidence type="ECO:0000313" key="2">
    <source>
        <dbReference type="Proteomes" id="UP001055879"/>
    </source>
</evidence>
<name>A0ACB8Z4V9_ARCLA</name>
<organism evidence="1 2">
    <name type="scientific">Arctium lappa</name>
    <name type="common">Greater burdock</name>
    <name type="synonym">Lappa major</name>
    <dbReference type="NCBI Taxonomy" id="4217"/>
    <lineage>
        <taxon>Eukaryota</taxon>
        <taxon>Viridiplantae</taxon>
        <taxon>Streptophyta</taxon>
        <taxon>Embryophyta</taxon>
        <taxon>Tracheophyta</taxon>
        <taxon>Spermatophyta</taxon>
        <taxon>Magnoliopsida</taxon>
        <taxon>eudicotyledons</taxon>
        <taxon>Gunneridae</taxon>
        <taxon>Pentapetalae</taxon>
        <taxon>asterids</taxon>
        <taxon>campanulids</taxon>
        <taxon>Asterales</taxon>
        <taxon>Asteraceae</taxon>
        <taxon>Carduoideae</taxon>
        <taxon>Cardueae</taxon>
        <taxon>Arctiinae</taxon>
        <taxon>Arctium</taxon>
    </lineage>
</organism>
<reference evidence="1 2" key="2">
    <citation type="journal article" date="2022" name="Mol. Ecol. Resour.">
        <title>The genomes of chicory, endive, great burdock and yacon provide insights into Asteraceae paleo-polyploidization history and plant inulin production.</title>
        <authorList>
            <person name="Fan W."/>
            <person name="Wang S."/>
            <person name="Wang H."/>
            <person name="Wang A."/>
            <person name="Jiang F."/>
            <person name="Liu H."/>
            <person name="Zhao H."/>
            <person name="Xu D."/>
            <person name="Zhang Y."/>
        </authorList>
    </citation>
    <scope>NUCLEOTIDE SEQUENCE [LARGE SCALE GENOMIC DNA]</scope>
    <source>
        <strain evidence="2">cv. Niubang</strain>
    </source>
</reference>
<proteinExistence type="predicted"/>
<sequence>MSFHAGPLTYLTLLYVESTSNLNVHTLNSDQTTKKWTLDLLRARQDAELAHGGFGYTPLIVDERDATETTNSQRSAPNVEEAKEKRKQVTNQQNPLDEPMVTPLVVSKSVHVCNVATPLEGTNKSTTYKFRSSTRYEFALRSSTEDGNMAKLGSI</sequence>
<keyword evidence="2" id="KW-1185">Reference proteome</keyword>
<protein>
    <submittedName>
        <fullName evidence="1">Uncharacterized protein</fullName>
    </submittedName>
</protein>
<reference evidence="2" key="1">
    <citation type="journal article" date="2022" name="Mol. Ecol. Resour.">
        <title>The genomes of chicory, endive, great burdock and yacon provide insights into Asteraceae palaeo-polyploidization history and plant inulin production.</title>
        <authorList>
            <person name="Fan W."/>
            <person name="Wang S."/>
            <person name="Wang H."/>
            <person name="Wang A."/>
            <person name="Jiang F."/>
            <person name="Liu H."/>
            <person name="Zhao H."/>
            <person name="Xu D."/>
            <person name="Zhang Y."/>
        </authorList>
    </citation>
    <scope>NUCLEOTIDE SEQUENCE [LARGE SCALE GENOMIC DNA]</scope>
    <source>
        <strain evidence="2">cv. Niubang</strain>
    </source>
</reference>
<accession>A0ACB8Z4V9</accession>
<comment type="caution">
    <text evidence="1">The sequence shown here is derived from an EMBL/GenBank/DDBJ whole genome shotgun (WGS) entry which is preliminary data.</text>
</comment>
<dbReference type="Proteomes" id="UP001055879">
    <property type="component" value="Linkage Group LG11"/>
</dbReference>
<dbReference type="EMBL" id="CM042057">
    <property type="protein sequence ID" value="KAI3692588.1"/>
    <property type="molecule type" value="Genomic_DNA"/>
</dbReference>
<gene>
    <name evidence="1" type="ORF">L6452_32406</name>
</gene>
<evidence type="ECO:0000313" key="1">
    <source>
        <dbReference type="EMBL" id="KAI3692588.1"/>
    </source>
</evidence>